<evidence type="ECO:0000313" key="4">
    <source>
        <dbReference type="Proteomes" id="UP001527202"/>
    </source>
</evidence>
<name>A0A410X0J6_9BACL</name>
<dbReference type="EMBL" id="JAMDMJ010000054">
    <property type="protein sequence ID" value="MCY9599722.1"/>
    <property type="molecule type" value="Genomic_DNA"/>
</dbReference>
<dbReference type="GeneID" id="95377380"/>
<sequence length="228" mass="26115">MIILFLSFFTLIGCLDKTVTTNQELVPENVSKTPDPDIDTEIFHLNDKEIQEAIELGKSLNRDSYKSFIEKNYALESTSDNLGSLSKNKPVAMISTPYEEIVSDSYNKSQKFEKYDVEDAKYRLLLGGSIFFYFKTYGDEIRDFDNLHAVLKQDESIVQPYKGKLTSNSTVPELTKEKSPYPAYTKVMIAQFTDIKKNLDLSKPVELIFMLNGKEQSVTYSIEISKYK</sequence>
<proteinExistence type="predicted"/>
<dbReference type="RefSeq" id="WP_042232956.1">
    <property type="nucleotide sequence ID" value="NZ_CP026520.1"/>
</dbReference>
<dbReference type="AlphaFoldDB" id="A0A410X0J6"/>
<evidence type="ECO:0000313" key="3">
    <source>
        <dbReference type="Proteomes" id="UP000288943"/>
    </source>
</evidence>
<protein>
    <submittedName>
        <fullName evidence="2">Uncharacterized protein</fullName>
    </submittedName>
</protein>
<dbReference type="EMBL" id="CP026520">
    <property type="protein sequence ID" value="QAV20107.1"/>
    <property type="molecule type" value="Genomic_DNA"/>
</dbReference>
<accession>A0A410X0J6</accession>
<dbReference type="Proteomes" id="UP000288943">
    <property type="component" value="Chromosome"/>
</dbReference>
<dbReference type="Proteomes" id="UP001527202">
    <property type="component" value="Unassembled WGS sequence"/>
</dbReference>
<organism evidence="2 3">
    <name type="scientific">Paenibacillus chitinolyticus</name>
    <dbReference type="NCBI Taxonomy" id="79263"/>
    <lineage>
        <taxon>Bacteria</taxon>
        <taxon>Bacillati</taxon>
        <taxon>Bacillota</taxon>
        <taxon>Bacilli</taxon>
        <taxon>Bacillales</taxon>
        <taxon>Paenibacillaceae</taxon>
        <taxon>Paenibacillus</taxon>
    </lineage>
</organism>
<evidence type="ECO:0000313" key="1">
    <source>
        <dbReference type="EMBL" id="MCY9599722.1"/>
    </source>
</evidence>
<gene>
    <name evidence="1" type="ORF">M5X16_28655</name>
    <name evidence="2" type="ORF">PC41400_21540</name>
</gene>
<reference evidence="1 4" key="2">
    <citation type="submission" date="2022-05" db="EMBL/GenBank/DDBJ databases">
        <title>Genome Sequencing of Bee-Associated Microbes.</title>
        <authorList>
            <person name="Dunlap C."/>
        </authorList>
    </citation>
    <scope>NUCLEOTIDE SEQUENCE [LARGE SCALE GENOMIC DNA]</scope>
    <source>
        <strain evidence="1 4">NRRL B-23120</strain>
    </source>
</reference>
<reference evidence="2 3" key="1">
    <citation type="submission" date="2018-01" db="EMBL/GenBank/DDBJ databases">
        <title>The whole genome sequencing and assembly of Paenibacillus chitinolyticus KCCM 41400 strain.</title>
        <authorList>
            <person name="Kim J.-Y."/>
            <person name="Park M.-K."/>
            <person name="Lee Y.-J."/>
            <person name="Yi H."/>
            <person name="Bahn Y.-S."/>
            <person name="Kim J.F."/>
            <person name="Lee D.-W."/>
        </authorList>
    </citation>
    <scope>NUCLEOTIDE SEQUENCE [LARGE SCALE GENOMIC DNA]</scope>
    <source>
        <strain evidence="2 3">KCCM 41400</strain>
    </source>
</reference>
<dbReference type="KEGG" id="pchi:PC41400_21540"/>
<evidence type="ECO:0000313" key="2">
    <source>
        <dbReference type="EMBL" id="QAV20107.1"/>
    </source>
</evidence>
<keyword evidence="4" id="KW-1185">Reference proteome</keyword>